<protein>
    <submittedName>
        <fullName evidence="2">2-methoxy-6-polyprenyl-1,4-benzoquinol methylase, mitochondrial</fullName>
        <ecNumber evidence="2">2.1.1.163</ecNumber>
    </submittedName>
</protein>
<dbReference type="InterPro" id="IPR029063">
    <property type="entry name" value="SAM-dependent_MTases_sf"/>
</dbReference>
<dbReference type="Pfam" id="PF08241">
    <property type="entry name" value="Methyltransf_11"/>
    <property type="match status" value="1"/>
</dbReference>
<dbReference type="EC" id="2.1.1.163" evidence="2"/>
<dbReference type="PANTHER" id="PTHR43591:SF24">
    <property type="entry name" value="2-METHOXY-6-POLYPRENYL-1,4-BENZOQUINOL METHYLASE, MITOCHONDRIAL"/>
    <property type="match status" value="1"/>
</dbReference>
<dbReference type="GO" id="GO:0008757">
    <property type="term" value="F:S-adenosylmethionine-dependent methyltransferase activity"/>
    <property type="evidence" value="ECO:0007669"/>
    <property type="project" value="InterPro"/>
</dbReference>
<evidence type="ECO:0000313" key="3">
    <source>
        <dbReference type="EMBL" id="QNO47799.1"/>
    </source>
</evidence>
<keyword evidence="2" id="KW-0808">Transferase</keyword>
<dbReference type="CDD" id="cd02440">
    <property type="entry name" value="AdoMet_MTases"/>
    <property type="match status" value="1"/>
</dbReference>
<feature type="domain" description="Methyltransferase type 11" evidence="1">
    <location>
        <begin position="56"/>
        <end position="150"/>
    </location>
</feature>
<dbReference type="EMBL" id="MT631276">
    <property type="protein sequence ID" value="QNO47799.1"/>
    <property type="molecule type" value="Genomic_DNA"/>
</dbReference>
<name>A0A7G9YCI2_9EURY</name>
<dbReference type="SUPFAM" id="SSF53335">
    <property type="entry name" value="S-adenosyl-L-methionine-dependent methyltransferases"/>
    <property type="match status" value="1"/>
</dbReference>
<accession>A0A7G9YCI2</accession>
<proteinExistence type="predicted"/>
<reference evidence="2" key="1">
    <citation type="submission" date="2020-06" db="EMBL/GenBank/DDBJ databases">
        <title>Unique genomic features of the anaerobic methanotrophic archaea.</title>
        <authorList>
            <person name="Chadwick G.L."/>
            <person name="Skennerton C.T."/>
            <person name="Laso-Perez R."/>
            <person name="Leu A.O."/>
            <person name="Speth D.R."/>
            <person name="Yu H."/>
            <person name="Morgan-Lang C."/>
            <person name="Hatzenpichler R."/>
            <person name="Goudeau D."/>
            <person name="Malmstrom R."/>
            <person name="Brazelton W.J."/>
            <person name="Woyke T."/>
            <person name="Hallam S.J."/>
            <person name="Tyson G.W."/>
            <person name="Wegener G."/>
            <person name="Boetius A."/>
            <person name="Orphan V."/>
        </authorList>
    </citation>
    <scope>NUCLEOTIDE SEQUENCE</scope>
</reference>
<dbReference type="EMBL" id="MT631145">
    <property type="protein sequence ID" value="QNO45716.1"/>
    <property type="molecule type" value="Genomic_DNA"/>
</dbReference>
<dbReference type="PANTHER" id="PTHR43591">
    <property type="entry name" value="METHYLTRANSFERASE"/>
    <property type="match status" value="1"/>
</dbReference>
<keyword evidence="2" id="KW-0489">Methyltransferase</keyword>
<dbReference type="AlphaFoldDB" id="A0A7G9YCI2"/>
<organism evidence="2">
    <name type="scientific">Candidatus Methanogaster sp. ANME-2c ERB4</name>
    <dbReference type="NCBI Taxonomy" id="2759911"/>
    <lineage>
        <taxon>Archaea</taxon>
        <taxon>Methanobacteriati</taxon>
        <taxon>Methanobacteriota</taxon>
        <taxon>Stenosarchaea group</taxon>
        <taxon>Methanomicrobia</taxon>
        <taxon>Methanosarcinales</taxon>
        <taxon>ANME-2 cluster</taxon>
        <taxon>Candidatus Methanogasteraceae</taxon>
        <taxon>Candidatus Methanogaster</taxon>
    </lineage>
</organism>
<evidence type="ECO:0000259" key="1">
    <source>
        <dbReference type="Pfam" id="PF08241"/>
    </source>
</evidence>
<dbReference type="GO" id="GO:0043770">
    <property type="term" value="F:demethylmenaquinone methyltransferase activity"/>
    <property type="evidence" value="ECO:0007669"/>
    <property type="project" value="UniProtKB-EC"/>
</dbReference>
<dbReference type="Gene3D" id="3.40.50.150">
    <property type="entry name" value="Vaccinia Virus protein VP39"/>
    <property type="match status" value="1"/>
</dbReference>
<dbReference type="InterPro" id="IPR013216">
    <property type="entry name" value="Methyltransf_11"/>
</dbReference>
<evidence type="ECO:0000313" key="2">
    <source>
        <dbReference type="EMBL" id="QNO45716.1"/>
    </source>
</evidence>
<sequence length="254" mass="28823">MNAKSTIRSYWDWRSQTYGNTVYKSQGDAKQIWKTALNDAIRADKTDKTDKKLNVLDVGTGTGFLALIFAEMGHKVAGVDISKHMLEKSRDNADKMRLDVDFMHGDAENLPFEDETFDIVINRHLLWTIPNPGVAIGEWSRVVTSGGKLMLIDGMWHDSAISMRLRRFLGRMIVFMTEKRSSRMFTSYYARVKDQLPFFSGSNPEAVVDMFNEVGLKNVSVDNLEKIRAYENANACLSYKIANNPSLFMALGEK</sequence>
<dbReference type="GO" id="GO:0032259">
    <property type="term" value="P:methylation"/>
    <property type="evidence" value="ECO:0007669"/>
    <property type="project" value="UniProtKB-KW"/>
</dbReference>
<gene>
    <name evidence="2" type="primary">COQ5</name>
    <name evidence="3" type="ORF">GNFHAPIE_00004</name>
    <name evidence="2" type="ORF">IKJKAPDM_00026</name>
</gene>